<dbReference type="Pfam" id="PF00027">
    <property type="entry name" value="cNMP_binding"/>
    <property type="match status" value="1"/>
</dbReference>
<dbReference type="STRING" id="1121409.SAMN02745124_03441"/>
<dbReference type="EMBL" id="FQXS01000024">
    <property type="protein sequence ID" value="SHI04516.1"/>
    <property type="molecule type" value="Genomic_DNA"/>
</dbReference>
<dbReference type="SUPFAM" id="SSF51206">
    <property type="entry name" value="cAMP-binding domain-like"/>
    <property type="match status" value="1"/>
</dbReference>
<evidence type="ECO:0000313" key="2">
    <source>
        <dbReference type="EMBL" id="SHI04516.1"/>
    </source>
</evidence>
<keyword evidence="3" id="KW-1185">Reference proteome</keyword>
<dbReference type="Proteomes" id="UP000184139">
    <property type="component" value="Unassembled WGS sequence"/>
</dbReference>
<organism evidence="2 3">
    <name type="scientific">Desulfofustis glycolicus DSM 9705</name>
    <dbReference type="NCBI Taxonomy" id="1121409"/>
    <lineage>
        <taxon>Bacteria</taxon>
        <taxon>Pseudomonadati</taxon>
        <taxon>Thermodesulfobacteriota</taxon>
        <taxon>Desulfobulbia</taxon>
        <taxon>Desulfobulbales</taxon>
        <taxon>Desulfocapsaceae</taxon>
        <taxon>Desulfofustis</taxon>
    </lineage>
</organism>
<dbReference type="InterPro" id="IPR018490">
    <property type="entry name" value="cNMP-bd_dom_sf"/>
</dbReference>
<dbReference type="AlphaFoldDB" id="A0A1M5XXQ2"/>
<accession>A0A1M5XXQ2</accession>
<name>A0A1M5XXQ2_9BACT</name>
<sequence length="165" mass="19150">MVWLKELETTSVFRGLNDQQLETLSALCTMESYKRDDCLFKEGEPAEHMWIVTEGQVDLRFELPGNRTSSAENTVSSFTAQEDRKRVLGWSCFVPPYRMTLSAYCVSRTCSVIKIGRADLLETFEQDMAMGYKVMSYLIKVVGYRFQQFQEELVKVQGRDIMHSW</sequence>
<dbReference type="CDD" id="cd00038">
    <property type="entry name" value="CAP_ED"/>
    <property type="match status" value="1"/>
</dbReference>
<dbReference type="InterPro" id="IPR000595">
    <property type="entry name" value="cNMP-bd_dom"/>
</dbReference>
<proteinExistence type="predicted"/>
<gene>
    <name evidence="2" type="ORF">SAMN02745124_03441</name>
</gene>
<dbReference type="SMART" id="SM00100">
    <property type="entry name" value="cNMP"/>
    <property type="match status" value="1"/>
</dbReference>
<dbReference type="OrthoDB" id="5513754at2"/>
<dbReference type="InterPro" id="IPR014710">
    <property type="entry name" value="RmlC-like_jellyroll"/>
</dbReference>
<dbReference type="Gene3D" id="2.60.120.10">
    <property type="entry name" value="Jelly Rolls"/>
    <property type="match status" value="1"/>
</dbReference>
<evidence type="ECO:0000259" key="1">
    <source>
        <dbReference type="PROSITE" id="PS50042"/>
    </source>
</evidence>
<dbReference type="PROSITE" id="PS50042">
    <property type="entry name" value="CNMP_BINDING_3"/>
    <property type="match status" value="1"/>
</dbReference>
<feature type="domain" description="Cyclic nucleotide-binding" evidence="1">
    <location>
        <begin position="12"/>
        <end position="59"/>
    </location>
</feature>
<reference evidence="2 3" key="1">
    <citation type="submission" date="2016-11" db="EMBL/GenBank/DDBJ databases">
        <authorList>
            <person name="Jaros S."/>
            <person name="Januszkiewicz K."/>
            <person name="Wedrychowicz H."/>
        </authorList>
    </citation>
    <scope>NUCLEOTIDE SEQUENCE [LARGE SCALE GENOMIC DNA]</scope>
    <source>
        <strain evidence="2 3">DSM 9705</strain>
    </source>
</reference>
<evidence type="ECO:0000313" key="3">
    <source>
        <dbReference type="Proteomes" id="UP000184139"/>
    </source>
</evidence>
<dbReference type="RefSeq" id="WP_073377932.1">
    <property type="nucleotide sequence ID" value="NZ_FQXS01000024.1"/>
</dbReference>
<protein>
    <submittedName>
        <fullName evidence="2">Cyclic nucleotide-binding domain-containing protein</fullName>
    </submittedName>
</protein>